<dbReference type="Proteomes" id="UP000887574">
    <property type="component" value="Unplaced"/>
</dbReference>
<sequence>MKSKISVLHLQTFCPNCSGEPVIIAVLLNILLTLSLWIGVYKTQTDTQSVAFYLLDSRGDFTTGVDCMMACKAVLRSLAVLSFVMLGFALYDFQMVVKVWLTLSCLLVNYVTSAFIFKLGSCWLALLDGPFCCPFSSGSIEKVTEKASDYSEQILRLLTFDAKTVQEPHIACDDDETSEIE</sequence>
<accession>A0A915DC21</accession>
<feature type="transmembrane region" description="Helical" evidence="1">
    <location>
        <begin position="73"/>
        <end position="91"/>
    </location>
</feature>
<protein>
    <submittedName>
        <fullName evidence="3">Uncharacterized protein</fullName>
    </submittedName>
</protein>
<feature type="transmembrane region" description="Helical" evidence="1">
    <location>
        <begin position="22"/>
        <end position="41"/>
    </location>
</feature>
<organism evidence="2 3">
    <name type="scientific">Ditylenchus dipsaci</name>
    <dbReference type="NCBI Taxonomy" id="166011"/>
    <lineage>
        <taxon>Eukaryota</taxon>
        <taxon>Metazoa</taxon>
        <taxon>Ecdysozoa</taxon>
        <taxon>Nematoda</taxon>
        <taxon>Chromadorea</taxon>
        <taxon>Rhabditida</taxon>
        <taxon>Tylenchina</taxon>
        <taxon>Tylenchomorpha</taxon>
        <taxon>Sphaerularioidea</taxon>
        <taxon>Anguinidae</taxon>
        <taxon>Anguininae</taxon>
        <taxon>Ditylenchus</taxon>
    </lineage>
</organism>
<dbReference type="AlphaFoldDB" id="A0A915DC21"/>
<keyword evidence="2" id="KW-1185">Reference proteome</keyword>
<evidence type="ECO:0000313" key="2">
    <source>
        <dbReference type="Proteomes" id="UP000887574"/>
    </source>
</evidence>
<keyword evidence="1" id="KW-0812">Transmembrane</keyword>
<reference evidence="3" key="1">
    <citation type="submission" date="2022-11" db="UniProtKB">
        <authorList>
            <consortium name="WormBaseParasite"/>
        </authorList>
    </citation>
    <scope>IDENTIFICATION</scope>
</reference>
<dbReference type="WBParaSite" id="jg18325">
    <property type="protein sequence ID" value="jg18325"/>
    <property type="gene ID" value="jg18325"/>
</dbReference>
<proteinExistence type="predicted"/>
<name>A0A915DC21_9BILA</name>
<keyword evidence="1" id="KW-1133">Transmembrane helix</keyword>
<evidence type="ECO:0000256" key="1">
    <source>
        <dbReference type="SAM" id="Phobius"/>
    </source>
</evidence>
<keyword evidence="1" id="KW-0472">Membrane</keyword>
<evidence type="ECO:0000313" key="3">
    <source>
        <dbReference type="WBParaSite" id="jg18325"/>
    </source>
</evidence>
<feature type="transmembrane region" description="Helical" evidence="1">
    <location>
        <begin position="97"/>
        <end position="117"/>
    </location>
</feature>